<dbReference type="InterPro" id="IPR039532">
    <property type="entry name" value="TetR_C_Firmicutes"/>
</dbReference>
<keyword evidence="1 2" id="KW-0238">DNA-binding</keyword>
<dbReference type="Gene3D" id="1.10.357.10">
    <property type="entry name" value="Tetracycline Repressor, domain 2"/>
    <property type="match status" value="1"/>
</dbReference>
<feature type="domain" description="HTH tetR-type" evidence="3">
    <location>
        <begin position="1"/>
        <end position="61"/>
    </location>
</feature>
<dbReference type="GO" id="GO:0003677">
    <property type="term" value="F:DNA binding"/>
    <property type="evidence" value="ECO:0007669"/>
    <property type="project" value="UniProtKB-UniRule"/>
</dbReference>
<evidence type="ECO:0000256" key="1">
    <source>
        <dbReference type="ARBA" id="ARBA00023125"/>
    </source>
</evidence>
<evidence type="ECO:0000256" key="2">
    <source>
        <dbReference type="PROSITE-ProRule" id="PRU00335"/>
    </source>
</evidence>
<gene>
    <name evidence="4" type="ORF">K8U88_02700</name>
</gene>
<name>A0A921EZR1_9LACO</name>
<dbReference type="PANTHER" id="PTHR43479:SF7">
    <property type="entry name" value="TETR-FAMILY TRANSCRIPTIONAL REGULATOR"/>
    <property type="match status" value="1"/>
</dbReference>
<dbReference type="SUPFAM" id="SSF46689">
    <property type="entry name" value="Homeodomain-like"/>
    <property type="match status" value="1"/>
</dbReference>
<dbReference type="AlphaFoldDB" id="A0A921EZR1"/>
<dbReference type="PROSITE" id="PS50977">
    <property type="entry name" value="HTH_TETR_2"/>
    <property type="match status" value="1"/>
</dbReference>
<evidence type="ECO:0000313" key="5">
    <source>
        <dbReference type="Proteomes" id="UP000721920"/>
    </source>
</evidence>
<accession>A0A921EZR1</accession>
<dbReference type="Pfam" id="PF14278">
    <property type="entry name" value="TetR_C_8"/>
    <property type="match status" value="1"/>
</dbReference>
<dbReference type="EMBL" id="DYXN01000035">
    <property type="protein sequence ID" value="HJE86473.1"/>
    <property type="molecule type" value="Genomic_DNA"/>
</dbReference>
<organism evidence="4 5">
    <name type="scientific">Levilactobacillus hammesii</name>
    <dbReference type="NCBI Taxonomy" id="267633"/>
    <lineage>
        <taxon>Bacteria</taxon>
        <taxon>Bacillati</taxon>
        <taxon>Bacillota</taxon>
        <taxon>Bacilli</taxon>
        <taxon>Lactobacillales</taxon>
        <taxon>Lactobacillaceae</taxon>
        <taxon>Levilactobacillus</taxon>
    </lineage>
</organism>
<dbReference type="PANTHER" id="PTHR43479">
    <property type="entry name" value="ACREF/ENVCD OPERON REPRESSOR-RELATED"/>
    <property type="match status" value="1"/>
</dbReference>
<dbReference type="InterPro" id="IPR050624">
    <property type="entry name" value="HTH-type_Tx_Regulator"/>
</dbReference>
<dbReference type="InterPro" id="IPR001647">
    <property type="entry name" value="HTH_TetR"/>
</dbReference>
<dbReference type="InterPro" id="IPR009057">
    <property type="entry name" value="Homeodomain-like_sf"/>
</dbReference>
<proteinExistence type="predicted"/>
<feature type="DNA-binding region" description="H-T-H motif" evidence="2">
    <location>
        <begin position="24"/>
        <end position="43"/>
    </location>
</feature>
<comment type="caution">
    <text evidence="4">The sequence shown here is derived from an EMBL/GenBank/DDBJ whole genome shotgun (WGS) entry which is preliminary data.</text>
</comment>
<dbReference type="Proteomes" id="UP000721920">
    <property type="component" value="Unassembled WGS sequence"/>
</dbReference>
<dbReference type="Pfam" id="PF00440">
    <property type="entry name" value="TetR_N"/>
    <property type="match status" value="1"/>
</dbReference>
<evidence type="ECO:0000313" key="4">
    <source>
        <dbReference type="EMBL" id="HJE86473.1"/>
    </source>
</evidence>
<reference evidence="4" key="2">
    <citation type="submission" date="2021-09" db="EMBL/GenBank/DDBJ databases">
        <authorList>
            <person name="Gilroy R."/>
        </authorList>
    </citation>
    <scope>NUCLEOTIDE SEQUENCE</scope>
    <source>
        <strain evidence="4">CHK173-2145</strain>
    </source>
</reference>
<reference evidence="4" key="1">
    <citation type="journal article" date="2021" name="PeerJ">
        <title>Extensive microbial diversity within the chicken gut microbiome revealed by metagenomics and culture.</title>
        <authorList>
            <person name="Gilroy R."/>
            <person name="Ravi A."/>
            <person name="Getino M."/>
            <person name="Pursley I."/>
            <person name="Horton D.L."/>
            <person name="Alikhan N.F."/>
            <person name="Baker D."/>
            <person name="Gharbi K."/>
            <person name="Hall N."/>
            <person name="Watson M."/>
            <person name="Adriaenssens E.M."/>
            <person name="Foster-Nyarko E."/>
            <person name="Jarju S."/>
            <person name="Secka A."/>
            <person name="Antonio M."/>
            <person name="Oren A."/>
            <person name="Chaudhuri R.R."/>
            <person name="La Ragione R."/>
            <person name="Hildebrand F."/>
            <person name="Pallen M.J."/>
        </authorList>
    </citation>
    <scope>NUCLEOTIDE SEQUENCE</scope>
    <source>
        <strain evidence="4">CHK173-2145</strain>
    </source>
</reference>
<evidence type="ECO:0000259" key="3">
    <source>
        <dbReference type="PROSITE" id="PS50977"/>
    </source>
</evidence>
<protein>
    <submittedName>
        <fullName evidence="4">TetR/AcrR family transcriptional regulator</fullName>
    </submittedName>
</protein>
<sequence>MDIRHQLLHAVYTLAQRQAIKDITVNDILAEATVSRGSFYKYFADKYDAINSYYEETMAQIFKDCQAYTWAGIFTKTLRYFEQHPAFFVAAFTATGQNSFTVFFRQHLIQNFSDIITTYGNHTLTTDEHKAIRFFVDGFVSYTRQWALTGMRQPATELGNDLHVFMPACLCGIPLKAPAVDAYS</sequence>